<gene>
    <name evidence="5" type="ORF">IRI77_23130</name>
</gene>
<dbReference type="GO" id="GO:0043138">
    <property type="term" value="F:3'-5' DNA helicase activity"/>
    <property type="evidence" value="ECO:0007669"/>
    <property type="project" value="TreeGrafter"/>
</dbReference>
<dbReference type="Pfam" id="PF09369">
    <property type="entry name" value="MZB"/>
    <property type="match status" value="1"/>
</dbReference>
<dbReference type="PROSITE" id="PS51194">
    <property type="entry name" value="HELICASE_CTER"/>
    <property type="match status" value="1"/>
</dbReference>
<dbReference type="AlphaFoldDB" id="A0A7S7NYG5"/>
<dbReference type="Gene3D" id="3.40.50.300">
    <property type="entry name" value="P-loop containing nucleotide triphosphate hydrolases"/>
    <property type="match status" value="2"/>
</dbReference>
<dbReference type="InterPro" id="IPR027417">
    <property type="entry name" value="P-loop_NTPase"/>
</dbReference>
<dbReference type="Proteomes" id="UP000593892">
    <property type="component" value="Chromosome"/>
</dbReference>
<keyword evidence="5" id="KW-0378">Hydrolase</keyword>
<dbReference type="InterPro" id="IPR055227">
    <property type="entry name" value="HRQ1_WHD"/>
</dbReference>
<accession>A0A7S7NYG5</accession>
<dbReference type="GO" id="GO:0036297">
    <property type="term" value="P:interstrand cross-link repair"/>
    <property type="evidence" value="ECO:0007669"/>
    <property type="project" value="TreeGrafter"/>
</dbReference>
<dbReference type="EMBL" id="CP063849">
    <property type="protein sequence ID" value="QOY92113.1"/>
    <property type="molecule type" value="Genomic_DNA"/>
</dbReference>
<name>A0A7S7NYG5_PALFE</name>
<dbReference type="GO" id="GO:0003676">
    <property type="term" value="F:nucleic acid binding"/>
    <property type="evidence" value="ECO:0007669"/>
    <property type="project" value="InterPro"/>
</dbReference>
<organism evidence="5 6">
    <name type="scientific">Paludibaculum fermentans</name>
    <dbReference type="NCBI Taxonomy" id="1473598"/>
    <lineage>
        <taxon>Bacteria</taxon>
        <taxon>Pseudomonadati</taxon>
        <taxon>Acidobacteriota</taxon>
        <taxon>Terriglobia</taxon>
        <taxon>Bryobacterales</taxon>
        <taxon>Bryobacteraceae</taxon>
        <taxon>Paludibaculum</taxon>
    </lineage>
</organism>
<evidence type="ECO:0000313" key="5">
    <source>
        <dbReference type="EMBL" id="QOY92113.1"/>
    </source>
</evidence>
<dbReference type="GO" id="GO:0006289">
    <property type="term" value="P:nucleotide-excision repair"/>
    <property type="evidence" value="ECO:0007669"/>
    <property type="project" value="TreeGrafter"/>
</dbReference>
<reference evidence="5 6" key="1">
    <citation type="submission" date="2020-10" db="EMBL/GenBank/DDBJ databases">
        <title>Complete genome sequence of Paludibaculum fermentans P105T, a facultatively anaerobic acidobacterium capable of dissimilatory Fe(III) reduction.</title>
        <authorList>
            <person name="Dedysh S.N."/>
            <person name="Beletsky A.V."/>
            <person name="Kulichevskaya I.S."/>
            <person name="Mardanov A.V."/>
            <person name="Ravin N.V."/>
        </authorList>
    </citation>
    <scope>NUCLEOTIDE SEQUENCE [LARGE SCALE GENOMIC DNA]</scope>
    <source>
        <strain evidence="5 6">P105</strain>
    </source>
</reference>
<dbReference type="PANTHER" id="PTHR47957">
    <property type="entry name" value="ATP-DEPENDENT HELICASE HRQ1"/>
    <property type="match status" value="1"/>
</dbReference>
<dbReference type="KEGG" id="pfer:IRI77_23130"/>
<dbReference type="InterPro" id="IPR011545">
    <property type="entry name" value="DEAD/DEAH_box_helicase_dom"/>
</dbReference>
<dbReference type="PANTHER" id="PTHR47957:SF3">
    <property type="entry name" value="ATP-DEPENDENT HELICASE HRQ1"/>
    <property type="match status" value="1"/>
</dbReference>
<keyword evidence="1" id="KW-0547">Nucleotide-binding</keyword>
<sequence>MTIARLRAWMEEPNSPIRAIRHQLAKPGQFAPMPGGIPAALRKVLEEKGITQLYTHQAACFETLQDGGNPVVVTPTASGKTLCYNLPILHRLVADPEARALYLFPTKALAEDQLHEFHSIVEAMGSGVRAFTYDGDTPQDARKQIRERANVVLTNPDMLHAGILPHHTKWGKLFENLRYIVIDELHYYRGVYGSHLANVLRRLARICEFYGSKPQFICCSATIANPKTLAETLTGVDFRLVDQSGAPTGEKYFVFYNPPVVNKQLGIRRGYLNETRRIASDLIQRGQQTLVFANNRLATEVLLTYLKDSCEKPGQAGTIRGYRGGYLPRERREIERGLREGTIRAVVATNALELGIDIGSLDVVVMAGYPGSIASTWQRSGRAGRRLGTSLALMVASSAPLDQYVVEHPEYFFEGSPEHAQINPDNLEILINHLKCAAFELPIKDGSKFGPHETAELCSFLEELRVVHHSGGAWHWTSDSYPADAISLRSVTSDNFVVIDITNEERLIAEVAFPAALVELHEKAIYLHEARQYQVEKMDYEGRKAYVRQVECDYFTDAIDYTQVKVLEEFDSSPVDTAKSAHGEVRVNRQIVGFKKVKFYTNENVGAGTLSLPEQEMHTTSFWLHFPVEFLDKFPNLTPTDKLNALSGLGNALRTVASLLLMCDPRDLGVTLTEEISVDVRGFEPNLHLYDNFPGGIGQSAPLFKMTTELLNGARQLIQACGCEGGCPSCVGPAGETGERSKQSALEILAMLTGEPLPQITSP</sequence>
<keyword evidence="5" id="KW-0347">Helicase</keyword>
<dbReference type="PROSITE" id="PS51192">
    <property type="entry name" value="HELICASE_ATP_BIND_1"/>
    <property type="match status" value="1"/>
</dbReference>
<dbReference type="Pfam" id="PF22982">
    <property type="entry name" value="WHD_HRQ1"/>
    <property type="match status" value="1"/>
</dbReference>
<dbReference type="InterPro" id="IPR018973">
    <property type="entry name" value="MZB"/>
</dbReference>
<dbReference type="SMART" id="SM00490">
    <property type="entry name" value="HELICc"/>
    <property type="match status" value="1"/>
</dbReference>
<dbReference type="GO" id="GO:0005524">
    <property type="term" value="F:ATP binding"/>
    <property type="evidence" value="ECO:0007669"/>
    <property type="project" value="UniProtKB-KW"/>
</dbReference>
<feature type="domain" description="Helicase ATP-binding" evidence="3">
    <location>
        <begin position="61"/>
        <end position="241"/>
    </location>
</feature>
<evidence type="ECO:0000256" key="1">
    <source>
        <dbReference type="ARBA" id="ARBA00022741"/>
    </source>
</evidence>
<dbReference type="Pfam" id="PF00270">
    <property type="entry name" value="DEAD"/>
    <property type="match status" value="1"/>
</dbReference>
<dbReference type="Pfam" id="PF00271">
    <property type="entry name" value="Helicase_C"/>
    <property type="match status" value="1"/>
</dbReference>
<evidence type="ECO:0000259" key="4">
    <source>
        <dbReference type="PROSITE" id="PS51194"/>
    </source>
</evidence>
<proteinExistence type="predicted"/>
<evidence type="ECO:0000256" key="2">
    <source>
        <dbReference type="ARBA" id="ARBA00022840"/>
    </source>
</evidence>
<evidence type="ECO:0000259" key="3">
    <source>
        <dbReference type="PROSITE" id="PS51192"/>
    </source>
</evidence>
<keyword evidence="6" id="KW-1185">Reference proteome</keyword>
<dbReference type="InterPro" id="IPR001650">
    <property type="entry name" value="Helicase_C-like"/>
</dbReference>
<protein>
    <submittedName>
        <fullName evidence="5">DEAD/DEAH box helicase</fullName>
    </submittedName>
</protein>
<keyword evidence="2" id="KW-0067">ATP-binding</keyword>
<dbReference type="InterPro" id="IPR014001">
    <property type="entry name" value="Helicase_ATP-bd"/>
</dbReference>
<dbReference type="SMART" id="SM00487">
    <property type="entry name" value="DEXDc"/>
    <property type="match status" value="1"/>
</dbReference>
<feature type="domain" description="Helicase C-terminal" evidence="4">
    <location>
        <begin position="266"/>
        <end position="435"/>
    </location>
</feature>
<evidence type="ECO:0000313" key="6">
    <source>
        <dbReference type="Proteomes" id="UP000593892"/>
    </source>
</evidence>
<dbReference type="CDD" id="cd18797">
    <property type="entry name" value="SF2_C_Hrq"/>
    <property type="match status" value="1"/>
</dbReference>
<dbReference type="CDD" id="cd17923">
    <property type="entry name" value="DEXHc_Hrq1-like"/>
    <property type="match status" value="1"/>
</dbReference>
<dbReference type="SUPFAM" id="SSF52540">
    <property type="entry name" value="P-loop containing nucleoside triphosphate hydrolases"/>
    <property type="match status" value="1"/>
</dbReference>